<dbReference type="OrthoDB" id="2015447at2759"/>
<feature type="binding site" evidence="6">
    <location>
        <position position="323"/>
    </location>
    <ligand>
        <name>D-dopa</name>
        <dbReference type="ChEBI" id="CHEBI:149689"/>
    </ligand>
</feature>
<reference evidence="8" key="2">
    <citation type="submission" date="2020-05" db="EMBL/GenBank/DDBJ databases">
        <authorList>
            <person name="Kim H.-S."/>
            <person name="Proctor R.H."/>
            <person name="Brown D.W."/>
        </authorList>
    </citation>
    <scope>NUCLEOTIDE SEQUENCE</scope>
    <source>
        <strain evidence="8">NRRL 20472</strain>
    </source>
</reference>
<dbReference type="Gene3D" id="3.40.50.720">
    <property type="entry name" value="NAD(P)-binding Rossmann-like Domain"/>
    <property type="match status" value="1"/>
</dbReference>
<accession>A0A8H4TQB6</accession>
<evidence type="ECO:0000256" key="1">
    <source>
        <dbReference type="ARBA" id="ARBA00001974"/>
    </source>
</evidence>
<keyword evidence="3" id="KW-0285">Flavoprotein</keyword>
<dbReference type="PANTHER" id="PTHR11530:SF11">
    <property type="entry name" value="D-ASPARTATE OXIDASE"/>
    <property type="match status" value="1"/>
</dbReference>
<dbReference type="EMBL" id="JABEXW010000564">
    <property type="protein sequence ID" value="KAF4962170.1"/>
    <property type="molecule type" value="Genomic_DNA"/>
</dbReference>
<gene>
    <name evidence="8" type="ORF">FSARC_9744</name>
</gene>
<keyword evidence="4 6" id="KW-0274">FAD</keyword>
<dbReference type="PIRSF" id="PIRSF000189">
    <property type="entry name" value="D-aa_oxidase"/>
    <property type="match status" value="1"/>
</dbReference>
<comment type="caution">
    <text evidence="8">The sequence shown here is derived from an EMBL/GenBank/DDBJ whole genome shotgun (WGS) entry which is preliminary data.</text>
</comment>
<name>A0A8H4TQB6_9HYPO</name>
<evidence type="ECO:0000256" key="4">
    <source>
        <dbReference type="ARBA" id="ARBA00022827"/>
    </source>
</evidence>
<evidence type="ECO:0000256" key="2">
    <source>
        <dbReference type="ARBA" id="ARBA00006730"/>
    </source>
</evidence>
<organism evidence="8 9">
    <name type="scientific">Fusarium sarcochroum</name>
    <dbReference type="NCBI Taxonomy" id="1208366"/>
    <lineage>
        <taxon>Eukaryota</taxon>
        <taxon>Fungi</taxon>
        <taxon>Dikarya</taxon>
        <taxon>Ascomycota</taxon>
        <taxon>Pezizomycotina</taxon>
        <taxon>Sordariomycetes</taxon>
        <taxon>Hypocreomycetidae</taxon>
        <taxon>Hypocreales</taxon>
        <taxon>Nectriaceae</taxon>
        <taxon>Fusarium</taxon>
        <taxon>Fusarium lateritium species complex</taxon>
    </lineage>
</organism>
<keyword evidence="9" id="KW-1185">Reference proteome</keyword>
<feature type="binding site" evidence="6">
    <location>
        <position position="292"/>
    </location>
    <ligand>
        <name>D-dopa</name>
        <dbReference type="ChEBI" id="CHEBI:149689"/>
    </ligand>
</feature>
<evidence type="ECO:0000313" key="8">
    <source>
        <dbReference type="EMBL" id="KAF4962170.1"/>
    </source>
</evidence>
<dbReference type="SUPFAM" id="SSF51971">
    <property type="entry name" value="Nucleotide-binding domain"/>
    <property type="match status" value="1"/>
</dbReference>
<dbReference type="GO" id="GO:0005737">
    <property type="term" value="C:cytoplasm"/>
    <property type="evidence" value="ECO:0007669"/>
    <property type="project" value="TreeGrafter"/>
</dbReference>
<dbReference type="GO" id="GO:0003884">
    <property type="term" value="F:D-amino-acid oxidase activity"/>
    <property type="evidence" value="ECO:0007669"/>
    <property type="project" value="InterPro"/>
</dbReference>
<sequence length="356" mass="38538">MSLLRSKESIVIVGAGIIGLNVALVLAEQGFGPSITVIAEHLPGDTAPSYTSPWAGCNFSAISGRDKNALRWDKLGYAHLSKLASQGSSTFVRRTPSLEYWDDEVPHEKINDMAEYLKDFQVIPSGQLPKGVKFGVSFTTLTVNAPGHLLYLYQRLQQQYGVKFVRRKISNIDEPFAKSSTGIVFNCVGNAASTLTGVEDPKCYPTRGQVLLARAPHVKTNVMRHGLDYETYIIPRPESNGNVILGGYMQKGNSDSSTYSNEAESITERTKALSKELASDQVEILAASTGLRPSRDGGARVERHDVNADSGSKTIVHNYGAGGTGFQAGYGMAIDAVATIDDILQGWNMDMLSSKL</sequence>
<reference evidence="8" key="1">
    <citation type="journal article" date="2020" name="BMC Genomics">
        <title>Correction to: Identification and distribution of gene clusters required for synthesis of sphingolipid metabolism inhibitors in diverse species of the filamentous fungus Fusarium.</title>
        <authorList>
            <person name="Kim H.S."/>
            <person name="Lohmar J.M."/>
            <person name="Busman M."/>
            <person name="Brown D.W."/>
            <person name="Naumann T.A."/>
            <person name="Divon H.H."/>
            <person name="Lysoe E."/>
            <person name="Uhlig S."/>
            <person name="Proctor R.H."/>
        </authorList>
    </citation>
    <scope>NUCLEOTIDE SEQUENCE</scope>
    <source>
        <strain evidence="8">NRRL 20472</strain>
    </source>
</reference>
<evidence type="ECO:0000256" key="6">
    <source>
        <dbReference type="PIRSR" id="PIRSR000189-1"/>
    </source>
</evidence>
<comment type="cofactor">
    <cofactor evidence="1 6">
        <name>FAD</name>
        <dbReference type="ChEBI" id="CHEBI:57692"/>
    </cofactor>
</comment>
<dbReference type="GO" id="GO:0071949">
    <property type="term" value="F:FAD binding"/>
    <property type="evidence" value="ECO:0007669"/>
    <property type="project" value="InterPro"/>
</dbReference>
<feature type="binding site" evidence="6">
    <location>
        <begin position="51"/>
        <end position="52"/>
    </location>
    <ligand>
        <name>FAD</name>
        <dbReference type="ChEBI" id="CHEBI:57692"/>
    </ligand>
</feature>
<feature type="binding site" evidence="6">
    <location>
        <position position="225"/>
    </location>
    <ligand>
        <name>D-dopa</name>
        <dbReference type="ChEBI" id="CHEBI:149689"/>
    </ligand>
</feature>
<proteinExistence type="inferred from homology"/>
<dbReference type="GO" id="GO:0019478">
    <property type="term" value="P:D-amino acid catabolic process"/>
    <property type="evidence" value="ECO:0007669"/>
    <property type="project" value="TreeGrafter"/>
</dbReference>
<feature type="domain" description="FAD dependent oxidoreductase" evidence="7">
    <location>
        <begin position="10"/>
        <end position="333"/>
    </location>
</feature>
<dbReference type="Proteomes" id="UP000622797">
    <property type="component" value="Unassembled WGS sequence"/>
</dbReference>
<dbReference type="InterPro" id="IPR006181">
    <property type="entry name" value="D-amino_acid_oxidase_CS"/>
</dbReference>
<evidence type="ECO:0000256" key="3">
    <source>
        <dbReference type="ARBA" id="ARBA00022630"/>
    </source>
</evidence>
<dbReference type="SUPFAM" id="SSF54373">
    <property type="entry name" value="FAD-linked reductases, C-terminal domain"/>
    <property type="match status" value="1"/>
</dbReference>
<comment type="similarity">
    <text evidence="2">Belongs to the DAMOX/DASOX family.</text>
</comment>
<feature type="binding site" evidence="6">
    <location>
        <position position="232"/>
    </location>
    <ligand>
        <name>D-dopa</name>
        <dbReference type="ChEBI" id="CHEBI:149689"/>
    </ligand>
</feature>
<dbReference type="PROSITE" id="PS00677">
    <property type="entry name" value="DAO"/>
    <property type="match status" value="1"/>
</dbReference>
<dbReference type="PANTHER" id="PTHR11530">
    <property type="entry name" value="D-AMINO ACID OXIDASE"/>
    <property type="match status" value="1"/>
</dbReference>
<dbReference type="InterPro" id="IPR023209">
    <property type="entry name" value="DAO"/>
</dbReference>
<dbReference type="InterPro" id="IPR006076">
    <property type="entry name" value="FAD-dep_OxRdtase"/>
</dbReference>
<evidence type="ECO:0000256" key="5">
    <source>
        <dbReference type="ARBA" id="ARBA00023002"/>
    </source>
</evidence>
<evidence type="ECO:0000313" key="9">
    <source>
        <dbReference type="Proteomes" id="UP000622797"/>
    </source>
</evidence>
<dbReference type="Pfam" id="PF01266">
    <property type="entry name" value="DAO"/>
    <property type="match status" value="1"/>
</dbReference>
<protein>
    <recommendedName>
        <fullName evidence="7">FAD dependent oxidoreductase domain-containing protein</fullName>
    </recommendedName>
</protein>
<dbReference type="AlphaFoldDB" id="A0A8H4TQB6"/>
<evidence type="ECO:0000259" key="7">
    <source>
        <dbReference type="Pfam" id="PF01266"/>
    </source>
</evidence>
<dbReference type="Gene3D" id="3.30.9.10">
    <property type="entry name" value="D-Amino Acid Oxidase, subunit A, domain 2"/>
    <property type="match status" value="1"/>
</dbReference>
<keyword evidence="5" id="KW-0560">Oxidoreductase</keyword>